<evidence type="ECO:0000313" key="2">
    <source>
        <dbReference type="EMBL" id="VFU35834.1"/>
    </source>
</evidence>
<organism evidence="2">
    <name type="scientific">Salix viminalis</name>
    <name type="common">Common osier</name>
    <name type="synonym">Basket willow</name>
    <dbReference type="NCBI Taxonomy" id="40686"/>
    <lineage>
        <taxon>Eukaryota</taxon>
        <taxon>Viridiplantae</taxon>
        <taxon>Streptophyta</taxon>
        <taxon>Embryophyta</taxon>
        <taxon>Tracheophyta</taxon>
        <taxon>Spermatophyta</taxon>
        <taxon>Magnoliopsida</taxon>
        <taxon>eudicotyledons</taxon>
        <taxon>Gunneridae</taxon>
        <taxon>Pentapetalae</taxon>
        <taxon>rosids</taxon>
        <taxon>fabids</taxon>
        <taxon>Malpighiales</taxon>
        <taxon>Salicaceae</taxon>
        <taxon>Saliceae</taxon>
        <taxon>Salix</taxon>
    </lineage>
</organism>
<evidence type="ECO:0000256" key="1">
    <source>
        <dbReference type="SAM" id="MobiDB-lite"/>
    </source>
</evidence>
<name>A0A6N2L584_SALVM</name>
<feature type="region of interest" description="Disordered" evidence="1">
    <location>
        <begin position="85"/>
        <end position="106"/>
    </location>
</feature>
<dbReference type="EMBL" id="CAADRP010001112">
    <property type="protein sequence ID" value="VFU35834.1"/>
    <property type="molecule type" value="Genomic_DNA"/>
</dbReference>
<dbReference type="AlphaFoldDB" id="A0A6N2L584"/>
<protein>
    <submittedName>
        <fullName evidence="2">Uncharacterized protein</fullName>
    </submittedName>
</protein>
<proteinExistence type="predicted"/>
<gene>
    <name evidence="2" type="ORF">SVIM_LOCUS178729</name>
</gene>
<reference evidence="2" key="1">
    <citation type="submission" date="2019-03" db="EMBL/GenBank/DDBJ databases">
        <authorList>
            <person name="Mank J."/>
            <person name="Almeida P."/>
        </authorList>
    </citation>
    <scope>NUCLEOTIDE SEQUENCE</scope>
    <source>
        <strain evidence="2">78183</strain>
    </source>
</reference>
<accession>A0A6N2L584</accession>
<sequence>MKLWSPAWTGSNQEEKLFLFCQSWGLLCHFNTIAPRPINAPNINPNPTPFRIAFLVPVSSSIGPTSTASPLDIKEASTTMSLKYGTANSSSMDDRSKPEIAFLPLR</sequence>